<dbReference type="CDD" id="cd01948">
    <property type="entry name" value="EAL"/>
    <property type="match status" value="1"/>
</dbReference>
<sequence>MGNDAARHGANASAFLVNDSVTGLLNSSQFMKRAEELFYRQEIGHESALLLVDLDRFSVVNNSLGHDVGDEVLRYAAQQITAALQPEDTAARVGSDEFLILCMDANDAQSAIAIGDRIVQSFDRPAVLNGVELQLSVSVGITSVTRRQNSIDIMHEVDSAMQRAKSQGGNQASLFEQGYSSRALHFLELEQALRKALDREEFILNFQPIYNAFDGALHGFEALVRWNRPGRGMVPPDEFIPAAESTGLILRIGDWVIDEALRQLSEWRQSNRFPAKLTVSVNVSPFQLANPNLVGLVRQLLTKHHLAPSDLLLEMTETAFMADESRMQATVKGLAAAGVGLSIDDFGTGYSSLAYLRYLPAKELKIDRSFVAGLTTNARDEVLVSAVIALAHALDMTCVAEGVETAEQLEHLRRLGCDQVQGYFLGRPVPASALAETWQE</sequence>
<dbReference type="Proteomes" id="UP000298468">
    <property type="component" value="Unassembled WGS sequence"/>
</dbReference>
<dbReference type="RefSeq" id="WP_134642768.1">
    <property type="nucleotide sequence ID" value="NZ_SOHM01000049.1"/>
</dbReference>
<reference evidence="3 4" key="1">
    <citation type="submission" date="2019-03" db="EMBL/GenBank/DDBJ databases">
        <title>Genomics of glacier-inhabiting Cryobacterium strains.</title>
        <authorList>
            <person name="Liu Q."/>
            <person name="Xin Y.-H."/>
        </authorList>
    </citation>
    <scope>NUCLEOTIDE SEQUENCE [LARGE SCALE GENOMIC DNA]</scope>
    <source>
        <strain evidence="3 4">Sr59</strain>
    </source>
</reference>
<dbReference type="InterPro" id="IPR000160">
    <property type="entry name" value="GGDEF_dom"/>
</dbReference>
<dbReference type="Pfam" id="PF00990">
    <property type="entry name" value="GGDEF"/>
    <property type="match status" value="1"/>
</dbReference>
<evidence type="ECO:0000259" key="1">
    <source>
        <dbReference type="PROSITE" id="PS50883"/>
    </source>
</evidence>
<dbReference type="Gene3D" id="3.30.70.270">
    <property type="match status" value="1"/>
</dbReference>
<dbReference type="Gene3D" id="3.20.20.450">
    <property type="entry name" value="EAL domain"/>
    <property type="match status" value="1"/>
</dbReference>
<keyword evidence="4" id="KW-1185">Reference proteome</keyword>
<dbReference type="SUPFAM" id="SSF55073">
    <property type="entry name" value="Nucleotide cyclase"/>
    <property type="match status" value="1"/>
</dbReference>
<dbReference type="PROSITE" id="PS50883">
    <property type="entry name" value="EAL"/>
    <property type="match status" value="1"/>
</dbReference>
<dbReference type="PROSITE" id="PS50887">
    <property type="entry name" value="GGDEF"/>
    <property type="match status" value="1"/>
</dbReference>
<dbReference type="SMART" id="SM00267">
    <property type="entry name" value="GGDEF"/>
    <property type="match status" value="1"/>
</dbReference>
<dbReference type="InterPro" id="IPR035919">
    <property type="entry name" value="EAL_sf"/>
</dbReference>
<dbReference type="EMBL" id="SOHM01000049">
    <property type="protein sequence ID" value="TFD83509.1"/>
    <property type="molecule type" value="Genomic_DNA"/>
</dbReference>
<comment type="caution">
    <text evidence="3">The sequence shown here is derived from an EMBL/GenBank/DDBJ whole genome shotgun (WGS) entry which is preliminary data.</text>
</comment>
<dbReference type="PANTHER" id="PTHR44757">
    <property type="entry name" value="DIGUANYLATE CYCLASE DGCP"/>
    <property type="match status" value="1"/>
</dbReference>
<evidence type="ECO:0000313" key="3">
    <source>
        <dbReference type="EMBL" id="TFD83509.1"/>
    </source>
</evidence>
<dbReference type="PANTHER" id="PTHR44757:SF2">
    <property type="entry name" value="BIOFILM ARCHITECTURE MAINTENANCE PROTEIN MBAA"/>
    <property type="match status" value="1"/>
</dbReference>
<dbReference type="SMART" id="SM00052">
    <property type="entry name" value="EAL"/>
    <property type="match status" value="1"/>
</dbReference>
<name>A0A4R9BHZ2_9MICO</name>
<dbReference type="OrthoDB" id="23692at2"/>
<dbReference type="CDD" id="cd01949">
    <property type="entry name" value="GGDEF"/>
    <property type="match status" value="1"/>
</dbReference>
<evidence type="ECO:0000259" key="2">
    <source>
        <dbReference type="PROSITE" id="PS50887"/>
    </source>
</evidence>
<dbReference type="Pfam" id="PF00563">
    <property type="entry name" value="EAL"/>
    <property type="match status" value="1"/>
</dbReference>
<evidence type="ECO:0000313" key="4">
    <source>
        <dbReference type="Proteomes" id="UP000298468"/>
    </source>
</evidence>
<protein>
    <submittedName>
        <fullName evidence="3">Bifunctional diguanylate cyclase/phosphodiesterase</fullName>
    </submittedName>
</protein>
<accession>A0A4R9BHZ2</accession>
<feature type="domain" description="GGDEF" evidence="2">
    <location>
        <begin position="45"/>
        <end position="177"/>
    </location>
</feature>
<dbReference type="InterPro" id="IPR029787">
    <property type="entry name" value="Nucleotide_cyclase"/>
</dbReference>
<dbReference type="InterPro" id="IPR001633">
    <property type="entry name" value="EAL_dom"/>
</dbReference>
<dbReference type="FunFam" id="3.20.20.450:FF:000001">
    <property type="entry name" value="Cyclic di-GMP phosphodiesterase yahA"/>
    <property type="match status" value="1"/>
</dbReference>
<dbReference type="AlphaFoldDB" id="A0A4R9BHZ2"/>
<gene>
    <name evidence="3" type="ORF">E3T61_20945</name>
</gene>
<dbReference type="NCBIfam" id="TIGR00254">
    <property type="entry name" value="GGDEF"/>
    <property type="match status" value="1"/>
</dbReference>
<organism evidence="3 4">
    <name type="scientific">Cryobacterium lactosi</name>
    <dbReference type="NCBI Taxonomy" id="1259202"/>
    <lineage>
        <taxon>Bacteria</taxon>
        <taxon>Bacillati</taxon>
        <taxon>Actinomycetota</taxon>
        <taxon>Actinomycetes</taxon>
        <taxon>Micrococcales</taxon>
        <taxon>Microbacteriaceae</taxon>
        <taxon>Cryobacterium</taxon>
    </lineage>
</organism>
<proteinExistence type="predicted"/>
<dbReference type="SUPFAM" id="SSF141868">
    <property type="entry name" value="EAL domain-like"/>
    <property type="match status" value="1"/>
</dbReference>
<dbReference type="InterPro" id="IPR043128">
    <property type="entry name" value="Rev_trsase/Diguanyl_cyclase"/>
</dbReference>
<dbReference type="InterPro" id="IPR052155">
    <property type="entry name" value="Biofilm_reg_signaling"/>
</dbReference>
<feature type="domain" description="EAL" evidence="1">
    <location>
        <begin position="186"/>
        <end position="440"/>
    </location>
</feature>